<evidence type="ECO:0000256" key="6">
    <source>
        <dbReference type="ARBA" id="ARBA00022824"/>
    </source>
</evidence>
<evidence type="ECO:0000313" key="15">
    <source>
        <dbReference type="EMBL" id="KAK2170504.1"/>
    </source>
</evidence>
<keyword evidence="4" id="KW-0812">Transmembrane</keyword>
<dbReference type="PANTHER" id="PTHR19359">
    <property type="entry name" value="CYTOCHROME B5"/>
    <property type="match status" value="1"/>
</dbReference>
<keyword evidence="6" id="KW-0256">Endoplasmic reticulum</keyword>
<evidence type="ECO:0000256" key="8">
    <source>
        <dbReference type="ARBA" id="ARBA00022982"/>
    </source>
</evidence>
<dbReference type="GO" id="GO:0005789">
    <property type="term" value="C:endoplasmic reticulum membrane"/>
    <property type="evidence" value="ECO:0007669"/>
    <property type="project" value="UniProtKB-SubCell"/>
</dbReference>
<keyword evidence="7" id="KW-0492">Microsome</keyword>
<dbReference type="Pfam" id="PF00173">
    <property type="entry name" value="Cyt-b5"/>
    <property type="match status" value="1"/>
</dbReference>
<dbReference type="Proteomes" id="UP001209878">
    <property type="component" value="Unassembled WGS sequence"/>
</dbReference>
<dbReference type="Gene3D" id="3.10.120.10">
    <property type="entry name" value="Cytochrome b5-like heme/steroid binding domain"/>
    <property type="match status" value="1"/>
</dbReference>
<keyword evidence="16" id="KW-1185">Reference proteome</keyword>
<dbReference type="PRINTS" id="PR00363">
    <property type="entry name" value="CYTOCHROMEB5"/>
</dbReference>
<dbReference type="PROSITE" id="PS50255">
    <property type="entry name" value="CYTOCHROME_B5_2"/>
    <property type="match status" value="1"/>
</dbReference>
<keyword evidence="10" id="KW-0472">Membrane</keyword>
<comment type="similarity">
    <text evidence="12">Belongs to the cytochrome b5 family.</text>
</comment>
<dbReference type="SUPFAM" id="SSF55856">
    <property type="entry name" value="Cytochrome b5-like heme/steroid binding domain"/>
    <property type="match status" value="1"/>
</dbReference>
<evidence type="ECO:0000256" key="7">
    <source>
        <dbReference type="ARBA" id="ARBA00022848"/>
    </source>
</evidence>
<evidence type="ECO:0000256" key="4">
    <source>
        <dbReference type="ARBA" id="ARBA00022692"/>
    </source>
</evidence>
<evidence type="ECO:0000256" key="13">
    <source>
        <dbReference type="ARBA" id="ARBA00039806"/>
    </source>
</evidence>
<dbReference type="InterPro" id="IPR001199">
    <property type="entry name" value="Cyt_B5-like_heme/steroid-bd"/>
</dbReference>
<dbReference type="PANTHER" id="PTHR19359:SF150">
    <property type="entry name" value="CYTOCHROME B5"/>
    <property type="match status" value="1"/>
</dbReference>
<dbReference type="SMART" id="SM01117">
    <property type="entry name" value="Cyt-b5"/>
    <property type="match status" value="1"/>
</dbReference>
<evidence type="ECO:0000256" key="12">
    <source>
        <dbReference type="ARBA" id="ARBA00038168"/>
    </source>
</evidence>
<evidence type="ECO:0000256" key="3">
    <source>
        <dbReference type="ARBA" id="ARBA00022617"/>
    </source>
</evidence>
<reference evidence="15" key="1">
    <citation type="journal article" date="2023" name="Mol. Biol. Evol.">
        <title>Third-Generation Sequencing Reveals the Adaptive Role of the Epigenome in Three Deep-Sea Polychaetes.</title>
        <authorList>
            <person name="Perez M."/>
            <person name="Aroh O."/>
            <person name="Sun Y."/>
            <person name="Lan Y."/>
            <person name="Juniper S.K."/>
            <person name="Young C.R."/>
            <person name="Angers B."/>
            <person name="Qian P.Y."/>
        </authorList>
    </citation>
    <scope>NUCLEOTIDE SEQUENCE</scope>
    <source>
        <strain evidence="15">R07B-5</strain>
    </source>
</reference>
<sequence>MAKIITLAELKKHTGAKDLWIAIDNKIYDVSKFADVHPGGEQVILEQGGSFATEVFEDVGHSTDARELMKDFYIGDLAEADHEKKSSK</sequence>
<keyword evidence="3" id="KW-0349">Heme</keyword>
<evidence type="ECO:0000256" key="10">
    <source>
        <dbReference type="ARBA" id="ARBA00023136"/>
    </source>
</evidence>
<dbReference type="GO" id="GO:0046872">
    <property type="term" value="F:metal ion binding"/>
    <property type="evidence" value="ECO:0007669"/>
    <property type="project" value="UniProtKB-KW"/>
</dbReference>
<organism evidence="15 16">
    <name type="scientific">Ridgeia piscesae</name>
    <name type="common">Tubeworm</name>
    <dbReference type="NCBI Taxonomy" id="27915"/>
    <lineage>
        <taxon>Eukaryota</taxon>
        <taxon>Metazoa</taxon>
        <taxon>Spiralia</taxon>
        <taxon>Lophotrochozoa</taxon>
        <taxon>Annelida</taxon>
        <taxon>Polychaeta</taxon>
        <taxon>Sedentaria</taxon>
        <taxon>Canalipalpata</taxon>
        <taxon>Sabellida</taxon>
        <taxon>Siboglinidae</taxon>
        <taxon>Ridgeia</taxon>
    </lineage>
</organism>
<evidence type="ECO:0000259" key="14">
    <source>
        <dbReference type="PROSITE" id="PS50255"/>
    </source>
</evidence>
<evidence type="ECO:0000256" key="5">
    <source>
        <dbReference type="ARBA" id="ARBA00022723"/>
    </source>
</evidence>
<dbReference type="AlphaFoldDB" id="A0AAD9KG07"/>
<evidence type="ECO:0000313" key="16">
    <source>
        <dbReference type="Proteomes" id="UP001209878"/>
    </source>
</evidence>
<keyword evidence="5" id="KW-0479">Metal-binding</keyword>
<evidence type="ECO:0000256" key="1">
    <source>
        <dbReference type="ARBA" id="ARBA00004131"/>
    </source>
</evidence>
<dbReference type="GO" id="GO:0020037">
    <property type="term" value="F:heme binding"/>
    <property type="evidence" value="ECO:0007669"/>
    <property type="project" value="TreeGrafter"/>
</dbReference>
<name>A0AAD9KG07_RIDPI</name>
<evidence type="ECO:0000256" key="11">
    <source>
        <dbReference type="ARBA" id="ARBA00037877"/>
    </source>
</evidence>
<keyword evidence="9" id="KW-0408">Iron</keyword>
<dbReference type="FunFam" id="3.10.120.10:FF:000002">
    <property type="entry name" value="Cytochrome b5 type B"/>
    <property type="match status" value="1"/>
</dbReference>
<dbReference type="InterPro" id="IPR050668">
    <property type="entry name" value="Cytochrome_b5"/>
</dbReference>
<comment type="subcellular location">
    <subcellularLocation>
        <location evidence="1">Endoplasmic reticulum membrane</location>
        <topology evidence="1">Single-pass membrane protein</topology>
        <orientation evidence="1">Cytoplasmic side</orientation>
    </subcellularLocation>
    <subcellularLocation>
        <location evidence="11">Microsome membrane</location>
        <topology evidence="11">Single-pass membrane protein</topology>
        <orientation evidence="11">Cytoplasmic side</orientation>
    </subcellularLocation>
</comment>
<proteinExistence type="inferred from homology"/>
<gene>
    <name evidence="15" type="ORF">NP493_1149g00068</name>
</gene>
<evidence type="ECO:0000256" key="9">
    <source>
        <dbReference type="ARBA" id="ARBA00023004"/>
    </source>
</evidence>
<keyword evidence="8" id="KW-0249">Electron transport</keyword>
<dbReference type="InterPro" id="IPR036400">
    <property type="entry name" value="Cyt_B5-like_heme/steroid_sf"/>
</dbReference>
<comment type="caution">
    <text evidence="15">The sequence shown here is derived from an EMBL/GenBank/DDBJ whole genome shotgun (WGS) entry which is preliminary data.</text>
</comment>
<evidence type="ECO:0000256" key="2">
    <source>
        <dbReference type="ARBA" id="ARBA00022448"/>
    </source>
</evidence>
<keyword evidence="2" id="KW-0813">Transport</keyword>
<feature type="domain" description="Cytochrome b5 heme-binding" evidence="14">
    <location>
        <begin position="2"/>
        <end position="78"/>
    </location>
</feature>
<dbReference type="EMBL" id="JAODUO010001148">
    <property type="protein sequence ID" value="KAK2170504.1"/>
    <property type="molecule type" value="Genomic_DNA"/>
</dbReference>
<accession>A0AAD9KG07</accession>
<protein>
    <recommendedName>
        <fullName evidence="13">Cytochrome b5</fullName>
    </recommendedName>
</protein>